<evidence type="ECO:0000313" key="3">
    <source>
        <dbReference type="Proteomes" id="UP001430953"/>
    </source>
</evidence>
<organism evidence="2 3">
    <name type="scientific">Cardiocondyla obscurior</name>
    <dbReference type="NCBI Taxonomy" id="286306"/>
    <lineage>
        <taxon>Eukaryota</taxon>
        <taxon>Metazoa</taxon>
        <taxon>Ecdysozoa</taxon>
        <taxon>Arthropoda</taxon>
        <taxon>Hexapoda</taxon>
        <taxon>Insecta</taxon>
        <taxon>Pterygota</taxon>
        <taxon>Neoptera</taxon>
        <taxon>Endopterygota</taxon>
        <taxon>Hymenoptera</taxon>
        <taxon>Apocrita</taxon>
        <taxon>Aculeata</taxon>
        <taxon>Formicoidea</taxon>
        <taxon>Formicidae</taxon>
        <taxon>Myrmicinae</taxon>
        <taxon>Cardiocondyla</taxon>
    </lineage>
</organism>
<proteinExistence type="predicted"/>
<evidence type="ECO:0000256" key="1">
    <source>
        <dbReference type="SAM" id="MobiDB-lite"/>
    </source>
</evidence>
<keyword evidence="3" id="KW-1185">Reference proteome</keyword>
<evidence type="ECO:0000313" key="2">
    <source>
        <dbReference type="EMBL" id="KAL0114148.1"/>
    </source>
</evidence>
<accession>A0AAW2FE57</accession>
<reference evidence="2 3" key="1">
    <citation type="submission" date="2023-03" db="EMBL/GenBank/DDBJ databases">
        <title>High recombination rates correlate with genetic variation in Cardiocondyla obscurior ants.</title>
        <authorList>
            <person name="Errbii M."/>
        </authorList>
    </citation>
    <scope>NUCLEOTIDE SEQUENCE [LARGE SCALE GENOMIC DNA]</scope>
    <source>
        <strain evidence="2">Alpha-2009</strain>
        <tissue evidence="2">Whole body</tissue>
    </source>
</reference>
<feature type="region of interest" description="Disordered" evidence="1">
    <location>
        <begin position="1"/>
        <end position="33"/>
    </location>
</feature>
<dbReference type="EMBL" id="JADYXP020000011">
    <property type="protein sequence ID" value="KAL0114148.1"/>
    <property type="molecule type" value="Genomic_DNA"/>
</dbReference>
<dbReference type="AlphaFoldDB" id="A0AAW2FE57"/>
<gene>
    <name evidence="2" type="ORF">PUN28_011452</name>
</gene>
<sequence>MNKMNSVLMTEVRREPRAGAHPGAPPGHPEPPLPSLFFSRAPFNSYFLSLLLLNRLPFHSPRPSVRCRYLRIMLQANQCPG</sequence>
<feature type="compositionally biased region" description="Pro residues" evidence="1">
    <location>
        <begin position="23"/>
        <end position="33"/>
    </location>
</feature>
<name>A0AAW2FE57_9HYME</name>
<protein>
    <submittedName>
        <fullName evidence="2">Uncharacterized protein</fullName>
    </submittedName>
</protein>
<comment type="caution">
    <text evidence="2">The sequence shown here is derived from an EMBL/GenBank/DDBJ whole genome shotgun (WGS) entry which is preliminary data.</text>
</comment>
<dbReference type="Proteomes" id="UP001430953">
    <property type="component" value="Unassembled WGS sequence"/>
</dbReference>